<reference evidence="1 2" key="1">
    <citation type="submission" date="2012-10" db="EMBL/GenBank/DDBJ databases">
        <authorList>
            <person name="Zafar N."/>
            <person name="Inman J."/>
            <person name="Hall N."/>
            <person name="Lorenzi H."/>
            <person name="Caler E."/>
        </authorList>
    </citation>
    <scope>NUCLEOTIDE SEQUENCE [LARGE SCALE GENOMIC DNA]</scope>
    <source>
        <strain evidence="1 2">IP1</strain>
    </source>
</reference>
<dbReference type="AlphaFoldDB" id="A0A0A1U335"/>
<protein>
    <submittedName>
        <fullName evidence="1">Uncharacterized protein</fullName>
    </submittedName>
</protein>
<accession>A0A0A1U335</accession>
<keyword evidence="2" id="KW-1185">Reference proteome</keyword>
<evidence type="ECO:0000313" key="1">
    <source>
        <dbReference type="EMBL" id="ELP88471.1"/>
    </source>
</evidence>
<dbReference type="Proteomes" id="UP000014680">
    <property type="component" value="Unassembled WGS sequence"/>
</dbReference>
<gene>
    <name evidence="1" type="ORF">EIN_230640</name>
</gene>
<name>A0A0A1U335_ENTIV</name>
<dbReference type="VEuPathDB" id="AmoebaDB:EIN_230640"/>
<sequence length="28" mass="3373">KPLSKEKLEFLHWGIISLGFEIIVKYHF</sequence>
<evidence type="ECO:0000313" key="2">
    <source>
        <dbReference type="Proteomes" id="UP000014680"/>
    </source>
</evidence>
<feature type="non-terminal residue" evidence="1">
    <location>
        <position position="1"/>
    </location>
</feature>
<dbReference type="KEGG" id="eiv:EIN_230640"/>
<dbReference type="RefSeq" id="XP_004255242.1">
    <property type="nucleotide sequence ID" value="XM_004255194.1"/>
</dbReference>
<dbReference type="GeneID" id="14887153"/>
<organism evidence="1 2">
    <name type="scientific">Entamoeba invadens IP1</name>
    <dbReference type="NCBI Taxonomy" id="370355"/>
    <lineage>
        <taxon>Eukaryota</taxon>
        <taxon>Amoebozoa</taxon>
        <taxon>Evosea</taxon>
        <taxon>Archamoebae</taxon>
        <taxon>Mastigamoebida</taxon>
        <taxon>Entamoebidae</taxon>
        <taxon>Entamoeba</taxon>
    </lineage>
</organism>
<feature type="non-terminal residue" evidence="1">
    <location>
        <position position="28"/>
    </location>
</feature>
<proteinExistence type="predicted"/>
<dbReference type="EMBL" id="KB206756">
    <property type="protein sequence ID" value="ELP88471.1"/>
    <property type="molecule type" value="Genomic_DNA"/>
</dbReference>